<evidence type="ECO:0008006" key="3">
    <source>
        <dbReference type="Google" id="ProtNLM"/>
    </source>
</evidence>
<accession>A0A1Y0L1Y2</accession>
<sequence length="292" mass="34256">MIHFLYRLHLFKGSNIKIGVFDDPISSFDLVNCYKIIYEIILACAQDKKTIILFTHSIDVINIVNSQYKGMFVYKYLEKFKGVTSIKDIDTKDLNEHILSLDSLKEKCVKGDYYNALSALIKKENPSFNELDNIHKIFHYTIDEKINELNNSKYYINSEKLIDLIENYIELNNEDFFSNTIKKVVLLSSLRAWIESKIYSLISNEEVKSEFINCYTFNEKINIIFEKNGNLKVKLSKKLSRKYLMSKKVFLNHSVHYNSTVIPLQYPLSVSIDDINNDIQDLKEYFKNLQSL</sequence>
<proteinExistence type="predicted"/>
<dbReference type="KEGG" id="scla:SCLARK_001240"/>
<protein>
    <recommendedName>
        <fullName evidence="3">Protein CR006 P-loop domain-containing protein</fullName>
    </recommendedName>
</protein>
<gene>
    <name evidence="1" type="ORF">SCLAR_v1c08500</name>
</gene>
<dbReference type="AlphaFoldDB" id="A0A1Y0L1Y2"/>
<name>A0A1Y0L1Y2_9MOLU</name>
<evidence type="ECO:0000313" key="1">
    <source>
        <dbReference type="EMBL" id="ATX71158.1"/>
    </source>
</evidence>
<reference evidence="1 2" key="1">
    <citation type="submission" date="2017-11" db="EMBL/GenBank/DDBJ databases">
        <title>Complete genome sequence of Spiroplasma clarkii CN-5 (DSM 19994).</title>
        <authorList>
            <person name="Tsai Y.-M."/>
            <person name="Chang A."/>
            <person name="Lo W.-S."/>
            <person name="Kuo C.-H."/>
        </authorList>
    </citation>
    <scope>NUCLEOTIDE SEQUENCE [LARGE SCALE GENOMIC DNA]</scope>
    <source>
        <strain evidence="1 2">CN-5</strain>
    </source>
</reference>
<organism evidence="1 2">
    <name type="scientific">Spiroplasma clarkii</name>
    <dbReference type="NCBI Taxonomy" id="2139"/>
    <lineage>
        <taxon>Bacteria</taxon>
        <taxon>Bacillati</taxon>
        <taxon>Mycoplasmatota</taxon>
        <taxon>Mollicutes</taxon>
        <taxon>Entomoplasmatales</taxon>
        <taxon>Spiroplasmataceae</taxon>
        <taxon>Spiroplasma</taxon>
    </lineage>
</organism>
<dbReference type="Proteomes" id="UP000231179">
    <property type="component" value="Chromosome"/>
</dbReference>
<dbReference type="EMBL" id="CP024870">
    <property type="protein sequence ID" value="ATX71158.1"/>
    <property type="molecule type" value="Genomic_DNA"/>
</dbReference>
<evidence type="ECO:0000313" key="2">
    <source>
        <dbReference type="Proteomes" id="UP000231179"/>
    </source>
</evidence>
<keyword evidence="2" id="KW-1185">Reference proteome</keyword>